<reference evidence="2 3" key="1">
    <citation type="submission" date="2020-05" db="EMBL/GenBank/DDBJ databases">
        <title>Nakamurella sp. DB0629 isolated from air conditioner.</title>
        <authorList>
            <person name="Kim D.H."/>
            <person name="Kim D.-U."/>
        </authorList>
    </citation>
    <scope>NUCLEOTIDE SEQUENCE [LARGE SCALE GENOMIC DNA]</scope>
    <source>
        <strain evidence="2 3">DB0629</strain>
    </source>
</reference>
<dbReference type="Pfam" id="PF05368">
    <property type="entry name" value="NmrA"/>
    <property type="match status" value="1"/>
</dbReference>
<dbReference type="InterPro" id="IPR008030">
    <property type="entry name" value="NmrA-like"/>
</dbReference>
<organism evidence="2 3">
    <name type="scientific">Nakamurella aerolata</name>
    <dbReference type="NCBI Taxonomy" id="1656892"/>
    <lineage>
        <taxon>Bacteria</taxon>
        <taxon>Bacillati</taxon>
        <taxon>Actinomycetota</taxon>
        <taxon>Actinomycetes</taxon>
        <taxon>Nakamurellales</taxon>
        <taxon>Nakamurellaceae</taxon>
        <taxon>Nakamurella</taxon>
    </lineage>
</organism>
<dbReference type="PANTHER" id="PTHR43162:SF1">
    <property type="entry name" value="PRESTALK A DIFFERENTIATION PROTEIN A"/>
    <property type="match status" value="1"/>
</dbReference>
<accession>A0A849A6Y6</accession>
<comment type="caution">
    <text evidence="2">The sequence shown here is derived from an EMBL/GenBank/DDBJ whole genome shotgun (WGS) entry which is preliminary data.</text>
</comment>
<dbReference type="Gene3D" id="3.40.50.720">
    <property type="entry name" value="NAD(P)-binding Rossmann-like Domain"/>
    <property type="match status" value="1"/>
</dbReference>
<proteinExistence type="predicted"/>
<evidence type="ECO:0000313" key="3">
    <source>
        <dbReference type="Proteomes" id="UP000562984"/>
    </source>
</evidence>
<feature type="domain" description="NmrA-like" evidence="1">
    <location>
        <begin position="97"/>
        <end position="231"/>
    </location>
</feature>
<gene>
    <name evidence="2" type="ORF">HKD39_11465</name>
</gene>
<protein>
    <submittedName>
        <fullName evidence="2">NmrA family NAD(P)-binding protein</fullName>
    </submittedName>
</protein>
<keyword evidence="3" id="KW-1185">Reference proteome</keyword>
<evidence type="ECO:0000313" key="2">
    <source>
        <dbReference type="EMBL" id="NNG36319.1"/>
    </source>
</evidence>
<dbReference type="InterPro" id="IPR036291">
    <property type="entry name" value="NAD(P)-bd_dom_sf"/>
</dbReference>
<sequence>MTCPRGKTSRHVVESLTRQRVSIRPVGRSEQVAFDWTDASTWTPALAGARAAYLVYQPDLAMPGAAETVGSLAQLAVRQGLEHLVLLSGRNEPGAQQAEEAVRATGIDTTIVTTSFFTQNFTEGLLQPMAMSGEIVMPAADLPEPFVDTADIGAVVTAALTDPRHRGQRYEVTGPTAPTFAEVGAAIGAATGRTVGFQQVSSAEFVRRMAAIGVPEPDAEGLAWLFEMILDGRNSQPTDGIQRALGRPGRAYTDVIAEAAAAGAYRADGGAA</sequence>
<dbReference type="PANTHER" id="PTHR43162">
    <property type="match status" value="1"/>
</dbReference>
<dbReference type="Proteomes" id="UP000562984">
    <property type="component" value="Unassembled WGS sequence"/>
</dbReference>
<dbReference type="EMBL" id="JABEND010000006">
    <property type="protein sequence ID" value="NNG36319.1"/>
    <property type="molecule type" value="Genomic_DNA"/>
</dbReference>
<dbReference type="AlphaFoldDB" id="A0A849A6Y6"/>
<dbReference type="SUPFAM" id="SSF51735">
    <property type="entry name" value="NAD(P)-binding Rossmann-fold domains"/>
    <property type="match status" value="1"/>
</dbReference>
<dbReference type="Gene3D" id="3.90.25.10">
    <property type="entry name" value="UDP-galactose 4-epimerase, domain 1"/>
    <property type="match status" value="1"/>
</dbReference>
<evidence type="ECO:0000259" key="1">
    <source>
        <dbReference type="Pfam" id="PF05368"/>
    </source>
</evidence>
<dbReference type="InterPro" id="IPR051604">
    <property type="entry name" value="Ergot_Alk_Oxidoreductase"/>
</dbReference>
<name>A0A849A6Y6_9ACTN</name>